<keyword evidence="3" id="KW-0808">Transferase</keyword>
<comment type="similarity">
    <text evidence="1">Belongs to the glycosyl hydrolase 65 family.</text>
</comment>
<dbReference type="FunFam" id="1.50.10.10:FF:000053">
    <property type="entry name" value="Putative glycosyl hydrolase"/>
    <property type="match status" value="1"/>
</dbReference>
<dbReference type="RefSeq" id="WP_147921777.1">
    <property type="nucleotide sequence ID" value="NZ_VRTY01000035.1"/>
</dbReference>
<dbReference type="InterPro" id="IPR012341">
    <property type="entry name" value="6hp_glycosidase-like_sf"/>
</dbReference>
<dbReference type="Proteomes" id="UP000321926">
    <property type="component" value="Unassembled WGS sequence"/>
</dbReference>
<name>A0A5C8K856_9BACT</name>
<dbReference type="InterPro" id="IPR008928">
    <property type="entry name" value="6-hairpin_glycosidase_sf"/>
</dbReference>
<dbReference type="GO" id="GO:0005975">
    <property type="term" value="P:carbohydrate metabolic process"/>
    <property type="evidence" value="ECO:0007669"/>
    <property type="project" value="InterPro"/>
</dbReference>
<feature type="active site" description="Proton donor" evidence="4">
    <location>
        <position position="496"/>
    </location>
</feature>
<gene>
    <name evidence="9" type="ORF">FVR03_10880</name>
</gene>
<dbReference type="Gene3D" id="2.60.420.10">
    <property type="entry name" value="Maltose phosphorylase, domain 3"/>
    <property type="match status" value="1"/>
</dbReference>
<dbReference type="GO" id="GO:0004553">
    <property type="term" value="F:hydrolase activity, hydrolyzing O-glycosyl compounds"/>
    <property type="evidence" value="ECO:0007669"/>
    <property type="project" value="TreeGrafter"/>
</dbReference>
<dbReference type="Pfam" id="PF03632">
    <property type="entry name" value="Glyco_hydro_65m"/>
    <property type="match status" value="1"/>
</dbReference>
<evidence type="ECO:0000259" key="6">
    <source>
        <dbReference type="Pfam" id="PF03632"/>
    </source>
</evidence>
<evidence type="ECO:0000259" key="8">
    <source>
        <dbReference type="Pfam" id="PF03636"/>
    </source>
</evidence>
<dbReference type="OrthoDB" id="9758855at2"/>
<dbReference type="InterPro" id="IPR011013">
    <property type="entry name" value="Gal_mutarotase_sf_dom"/>
</dbReference>
<dbReference type="SUPFAM" id="SSF74650">
    <property type="entry name" value="Galactose mutarotase-like"/>
    <property type="match status" value="1"/>
</dbReference>
<dbReference type="Gene3D" id="2.70.98.40">
    <property type="entry name" value="Glycoside hydrolase, family 65, N-terminal domain"/>
    <property type="match status" value="1"/>
</dbReference>
<evidence type="ECO:0000256" key="1">
    <source>
        <dbReference type="ARBA" id="ARBA00006768"/>
    </source>
</evidence>
<dbReference type="AlphaFoldDB" id="A0A5C8K856"/>
<comment type="caution">
    <text evidence="9">The sequence shown here is derived from an EMBL/GenBank/DDBJ whole genome shotgun (WGS) entry which is preliminary data.</text>
</comment>
<sequence length="801" mass="92644">MAEWKIAYDSWKPEEQPLREALCTLGNGNFATRGAAEESSADEKINYPGTYLAGGFNRLVSKVSGKDIENEDLVNWPNWLPLTFRHTGEEGWFELSQVEVTHYRQELDMYQGLLTRQIQFRDSQNRETHITSRRFLSMANPHVAALEWELTPQNWSGEIEVRSALDGRVKNSGVARYRSLASQHLVPLETGQHNDETIFLLTQTTQSHIRMAQVARTRVFVEPPSENYKRETKTGDKAYTEQLLRLSCKKQHPLRIEKVVMLYTSRDFAVSEIKQEACTNVSRLGSFSQLLHEHCRTWRHIWDRCDLEIASNHNAQRILRLHIFHLLQTVSGNTVDLDVGVPARGLHGEAYRGHIFWDELFIFPFLNLRLPELTRELLMYRYRRLPEARYAASQAGYRGAMFPWQSGSNGREESQVIHLNPESGNWLPDNTFLQRHINAAIAYNVWQYYQSTTDLEFLSFYGAEMIFDIAQFWSTIATYNEQKGRFEILHVVGPDEYHTEYPDSEEPGLRNNAYTNVMAAWVIRCALGIAKVLDNTRLEELYEKLHISADDRSRWEDISHKMFVPFIEDGSIIAQFEGYEQLQEFDWEKYKKKHGESMRLDRILESEGDNVNKYKASKQADVIMLFYLFSSEELLALFQSLGYELTEKDISANIDYYENRTSHGSTLSKIVHSWVLARSDRKRSWSNFLEALMSDVSDVQGGTTQEGIHLGAMAGTVDLLQRGYVGLDIRENVLWLNPALPVEVSYIKLQLRYRGHWLTLLLTHQKLLISVDKGFTKKVKIGLKGQVHTLQTGDKKEFEIS</sequence>
<evidence type="ECO:0000259" key="7">
    <source>
        <dbReference type="Pfam" id="PF03633"/>
    </source>
</evidence>
<dbReference type="GO" id="GO:0030246">
    <property type="term" value="F:carbohydrate binding"/>
    <property type="evidence" value="ECO:0007669"/>
    <property type="project" value="InterPro"/>
</dbReference>
<evidence type="ECO:0000256" key="2">
    <source>
        <dbReference type="ARBA" id="ARBA00022676"/>
    </source>
</evidence>
<dbReference type="Gene3D" id="1.50.10.10">
    <property type="match status" value="1"/>
</dbReference>
<feature type="domain" description="Glycoside hydrolase family 65 N-terminal" evidence="8">
    <location>
        <begin position="8"/>
        <end position="266"/>
    </location>
</feature>
<evidence type="ECO:0000313" key="10">
    <source>
        <dbReference type="Proteomes" id="UP000321926"/>
    </source>
</evidence>
<dbReference type="InterPro" id="IPR005194">
    <property type="entry name" value="Glyco_hydro_65_C"/>
</dbReference>
<dbReference type="InterPro" id="IPR017045">
    <property type="entry name" value="Malt_Pase/Glycosyl_Hdrlase"/>
</dbReference>
<dbReference type="Pfam" id="PF03636">
    <property type="entry name" value="Glyco_hydro_65N"/>
    <property type="match status" value="1"/>
</dbReference>
<feature type="binding site" evidence="5">
    <location>
        <begin position="618"/>
        <end position="619"/>
    </location>
    <ligand>
        <name>substrate</name>
    </ligand>
</feature>
<dbReference type="EMBL" id="VRTY01000035">
    <property type="protein sequence ID" value="TXK46382.1"/>
    <property type="molecule type" value="Genomic_DNA"/>
</dbReference>
<evidence type="ECO:0000256" key="5">
    <source>
        <dbReference type="PIRSR" id="PIRSR036289-51"/>
    </source>
</evidence>
<protein>
    <submittedName>
        <fullName evidence="9">Glycoside hydrolase family 65 protein</fullName>
    </submittedName>
</protein>
<keyword evidence="2" id="KW-0328">Glycosyltransferase</keyword>
<dbReference type="InterPro" id="IPR037018">
    <property type="entry name" value="GH65_N"/>
</dbReference>
<keyword evidence="9" id="KW-0378">Hydrolase</keyword>
<proteinExistence type="inferred from homology"/>
<reference evidence="9 10" key="1">
    <citation type="submission" date="2019-08" db="EMBL/GenBank/DDBJ databases">
        <authorList>
            <person name="Shi S."/>
        </authorList>
    </citation>
    <scope>NUCLEOTIDE SEQUENCE [LARGE SCALE GENOMIC DNA]</scope>
    <source>
        <strain evidence="9 10">GY10130</strain>
    </source>
</reference>
<feature type="binding site" evidence="5">
    <location>
        <begin position="357"/>
        <end position="358"/>
    </location>
    <ligand>
        <name>substrate</name>
    </ligand>
</feature>
<evidence type="ECO:0000313" key="9">
    <source>
        <dbReference type="EMBL" id="TXK46382.1"/>
    </source>
</evidence>
<feature type="domain" description="Glycoside hydrolase family 65 C-terminal" evidence="7">
    <location>
        <begin position="728"/>
        <end position="790"/>
    </location>
</feature>
<accession>A0A5C8K856</accession>
<evidence type="ECO:0000256" key="3">
    <source>
        <dbReference type="ARBA" id="ARBA00022679"/>
    </source>
</evidence>
<feature type="domain" description="Glycoside hydrolase family 65 central catalytic" evidence="6">
    <location>
        <begin position="320"/>
        <end position="717"/>
    </location>
</feature>
<dbReference type="GO" id="GO:0016757">
    <property type="term" value="F:glycosyltransferase activity"/>
    <property type="evidence" value="ECO:0007669"/>
    <property type="project" value="UniProtKB-KW"/>
</dbReference>
<dbReference type="InterPro" id="IPR005195">
    <property type="entry name" value="Glyco_hydro_65_M"/>
</dbReference>
<evidence type="ECO:0000256" key="4">
    <source>
        <dbReference type="PIRSR" id="PIRSR036289-50"/>
    </source>
</evidence>
<dbReference type="InterPro" id="IPR005196">
    <property type="entry name" value="Glyco_hydro_65_N"/>
</dbReference>
<dbReference type="SUPFAM" id="SSF48208">
    <property type="entry name" value="Six-hairpin glycosidases"/>
    <property type="match status" value="1"/>
</dbReference>
<organism evidence="9 10">
    <name type="scientific">Pontibacter qinzhouensis</name>
    <dbReference type="NCBI Taxonomy" id="2603253"/>
    <lineage>
        <taxon>Bacteria</taxon>
        <taxon>Pseudomonadati</taxon>
        <taxon>Bacteroidota</taxon>
        <taxon>Cytophagia</taxon>
        <taxon>Cytophagales</taxon>
        <taxon>Hymenobacteraceae</taxon>
        <taxon>Pontibacter</taxon>
    </lineage>
</organism>
<dbReference type="PANTHER" id="PTHR11051">
    <property type="entry name" value="GLYCOSYL HYDROLASE-RELATED"/>
    <property type="match status" value="1"/>
</dbReference>
<keyword evidence="10" id="KW-1185">Reference proteome</keyword>
<dbReference type="Pfam" id="PF03633">
    <property type="entry name" value="Glyco_hydro_65C"/>
    <property type="match status" value="1"/>
</dbReference>
<dbReference type="PIRSF" id="PIRSF036289">
    <property type="entry name" value="Glycosyl_hydrolase_malt_phosph"/>
    <property type="match status" value="1"/>
</dbReference>
<dbReference type="PANTHER" id="PTHR11051:SF8">
    <property type="entry name" value="PROTEIN-GLUCOSYLGALACTOSYLHYDROXYLYSINE GLUCOSIDASE"/>
    <property type="match status" value="1"/>
</dbReference>